<dbReference type="PANTHER" id="PTHR46985:SF2">
    <property type="entry name" value="APOPTOSIS-ASSOCIATED SPECK-LIKE PROTEIN CONTAINING A CARD"/>
    <property type="match status" value="1"/>
</dbReference>
<evidence type="ECO:0000256" key="5">
    <source>
        <dbReference type="ARBA" id="ARBA00023198"/>
    </source>
</evidence>
<dbReference type="InterPro" id="IPR001315">
    <property type="entry name" value="CARD"/>
</dbReference>
<dbReference type="PANTHER" id="PTHR46985">
    <property type="entry name" value="NACHT, LRR AND PYD DOMAINS-CONTAINING PROTEIN 1"/>
    <property type="match status" value="1"/>
</dbReference>
<evidence type="ECO:0000313" key="8">
    <source>
        <dbReference type="Proteomes" id="UP000314982"/>
    </source>
</evidence>
<dbReference type="Pfam" id="PF00619">
    <property type="entry name" value="CARD"/>
    <property type="match status" value="1"/>
</dbReference>
<sequence length="109" mass="12342">MHMAELIQRVTIVMPIADDLLQRCLIHEEVYSNIHATRTSQEQMRLLYEALKSGGVKVKSAFYRILLEQQLHLVQDLGESSAVHVSTTLHSKDKGKLREILASQSSTLD</sequence>
<comment type="subcellular location">
    <subcellularLocation>
        <location evidence="1">Cytoplasm</location>
        <location evidence="1">Cytosol</location>
    </subcellularLocation>
</comment>
<dbReference type="SUPFAM" id="SSF47986">
    <property type="entry name" value="DEATH domain"/>
    <property type="match status" value="1"/>
</dbReference>
<name>A0A4W5K173_9TELE</name>
<dbReference type="PROSITE" id="PS50209">
    <property type="entry name" value="CARD"/>
    <property type="match status" value="1"/>
</dbReference>
<keyword evidence="5" id="KW-0395">Inflammatory response</keyword>
<dbReference type="AlphaFoldDB" id="A0A4W5K173"/>
<dbReference type="InterPro" id="IPR051249">
    <property type="entry name" value="NLRP_Inflammasome"/>
</dbReference>
<dbReference type="GO" id="GO:0005829">
    <property type="term" value="C:cytosol"/>
    <property type="evidence" value="ECO:0007669"/>
    <property type="project" value="UniProtKB-SubCell"/>
</dbReference>
<dbReference type="GO" id="GO:0045087">
    <property type="term" value="P:innate immune response"/>
    <property type="evidence" value="ECO:0007669"/>
    <property type="project" value="UniProtKB-KW"/>
</dbReference>
<evidence type="ECO:0000256" key="3">
    <source>
        <dbReference type="ARBA" id="ARBA00022588"/>
    </source>
</evidence>
<dbReference type="CDD" id="cd08330">
    <property type="entry name" value="CARD_ASC_NALP1"/>
    <property type="match status" value="1"/>
</dbReference>
<dbReference type="GO" id="GO:0042981">
    <property type="term" value="P:regulation of apoptotic process"/>
    <property type="evidence" value="ECO:0007669"/>
    <property type="project" value="InterPro"/>
</dbReference>
<accession>A0A4W5K173</accession>
<evidence type="ECO:0000256" key="1">
    <source>
        <dbReference type="ARBA" id="ARBA00004514"/>
    </source>
</evidence>
<protein>
    <recommendedName>
        <fullName evidence="6">CARD domain-containing protein</fullName>
    </recommendedName>
</protein>
<keyword evidence="8" id="KW-1185">Reference proteome</keyword>
<dbReference type="InterPro" id="IPR011029">
    <property type="entry name" value="DEATH-like_dom_sf"/>
</dbReference>
<evidence type="ECO:0000256" key="4">
    <source>
        <dbReference type="ARBA" id="ARBA00022859"/>
    </source>
</evidence>
<dbReference type="GeneTree" id="ENSGT01150000286911"/>
<dbReference type="Ensembl" id="ENSHHUT00000005886.1">
    <property type="protein sequence ID" value="ENSHHUP00000005706.1"/>
    <property type="gene ID" value="ENSHHUG00000003528.1"/>
</dbReference>
<reference evidence="8" key="1">
    <citation type="submission" date="2018-06" db="EMBL/GenBank/DDBJ databases">
        <title>Genome assembly of Danube salmon.</title>
        <authorList>
            <person name="Macqueen D.J."/>
            <person name="Gundappa M.K."/>
        </authorList>
    </citation>
    <scope>NUCLEOTIDE SEQUENCE [LARGE SCALE GENOMIC DNA]</scope>
</reference>
<dbReference type="Gene3D" id="1.10.533.10">
    <property type="entry name" value="Death Domain, Fas"/>
    <property type="match status" value="1"/>
</dbReference>
<evidence type="ECO:0000313" key="7">
    <source>
        <dbReference type="Ensembl" id="ENSHHUP00000005706.1"/>
    </source>
</evidence>
<keyword evidence="4" id="KW-0391">Immunity</keyword>
<keyword evidence="2" id="KW-0963">Cytoplasm</keyword>
<keyword evidence="3" id="KW-0399">Innate immunity</keyword>
<proteinExistence type="predicted"/>
<reference evidence="7" key="3">
    <citation type="submission" date="2025-09" db="UniProtKB">
        <authorList>
            <consortium name="Ensembl"/>
        </authorList>
    </citation>
    <scope>IDENTIFICATION</scope>
</reference>
<evidence type="ECO:0000256" key="2">
    <source>
        <dbReference type="ARBA" id="ARBA00022490"/>
    </source>
</evidence>
<reference evidence="7" key="2">
    <citation type="submission" date="2025-08" db="UniProtKB">
        <authorList>
            <consortium name="Ensembl"/>
        </authorList>
    </citation>
    <scope>IDENTIFICATION</scope>
</reference>
<dbReference type="InterPro" id="IPR033516">
    <property type="entry name" value="CARD8/ASC/NALP1_CARD"/>
</dbReference>
<dbReference type="Proteomes" id="UP000314982">
    <property type="component" value="Unassembled WGS sequence"/>
</dbReference>
<evidence type="ECO:0000259" key="6">
    <source>
        <dbReference type="PROSITE" id="PS50209"/>
    </source>
</evidence>
<feature type="domain" description="CARD" evidence="6">
    <location>
        <begin position="1"/>
        <end position="81"/>
    </location>
</feature>
<organism evidence="7 8">
    <name type="scientific">Hucho hucho</name>
    <name type="common">huchen</name>
    <dbReference type="NCBI Taxonomy" id="62062"/>
    <lineage>
        <taxon>Eukaryota</taxon>
        <taxon>Metazoa</taxon>
        <taxon>Chordata</taxon>
        <taxon>Craniata</taxon>
        <taxon>Vertebrata</taxon>
        <taxon>Euteleostomi</taxon>
        <taxon>Actinopterygii</taxon>
        <taxon>Neopterygii</taxon>
        <taxon>Teleostei</taxon>
        <taxon>Protacanthopterygii</taxon>
        <taxon>Salmoniformes</taxon>
        <taxon>Salmonidae</taxon>
        <taxon>Salmoninae</taxon>
        <taxon>Hucho</taxon>
    </lineage>
</organism>
<dbReference type="GO" id="GO:0006954">
    <property type="term" value="P:inflammatory response"/>
    <property type="evidence" value="ECO:0007669"/>
    <property type="project" value="UniProtKB-KW"/>
</dbReference>